<feature type="region of interest" description="Disordered" evidence="1">
    <location>
        <begin position="72"/>
        <end position="113"/>
    </location>
</feature>
<keyword evidence="3" id="KW-1185">Reference proteome</keyword>
<reference evidence="2" key="2">
    <citation type="submission" date="2025-09" db="UniProtKB">
        <authorList>
            <consortium name="Ensembl"/>
        </authorList>
    </citation>
    <scope>IDENTIFICATION</scope>
</reference>
<sequence>YCCSFLEGGGGGTGFWGSPAVPRAARAFTLLASLSSQGWTPSSATESGSPETYRVCGFMWTARDLEASRLSGQLSPKVAQESGSPGGPWPWDSPCGWGLPPEPQTLDVLPAAG</sequence>
<feature type="compositionally biased region" description="Low complexity" evidence="1">
    <location>
        <begin position="89"/>
        <end position="98"/>
    </location>
</feature>
<dbReference type="Proteomes" id="UP000694380">
    <property type="component" value="Unplaced"/>
</dbReference>
<evidence type="ECO:0000313" key="2">
    <source>
        <dbReference type="Ensembl" id="ENSCPBP00000007959.1"/>
    </source>
</evidence>
<name>A0A8C3FIL1_CHRPI</name>
<dbReference type="Ensembl" id="ENSCPBT00000009584.1">
    <property type="protein sequence ID" value="ENSCPBP00000007959.1"/>
    <property type="gene ID" value="ENSCPBG00000006257.1"/>
</dbReference>
<evidence type="ECO:0000313" key="3">
    <source>
        <dbReference type="Proteomes" id="UP000694380"/>
    </source>
</evidence>
<organism evidence="2 3">
    <name type="scientific">Chrysemys picta bellii</name>
    <name type="common">Western painted turtle</name>
    <name type="synonym">Emys bellii</name>
    <dbReference type="NCBI Taxonomy" id="8478"/>
    <lineage>
        <taxon>Eukaryota</taxon>
        <taxon>Metazoa</taxon>
        <taxon>Chordata</taxon>
        <taxon>Craniata</taxon>
        <taxon>Vertebrata</taxon>
        <taxon>Euteleostomi</taxon>
        <taxon>Archelosauria</taxon>
        <taxon>Testudinata</taxon>
        <taxon>Testudines</taxon>
        <taxon>Cryptodira</taxon>
        <taxon>Durocryptodira</taxon>
        <taxon>Testudinoidea</taxon>
        <taxon>Emydidae</taxon>
        <taxon>Chrysemys</taxon>
    </lineage>
</organism>
<dbReference type="AlphaFoldDB" id="A0A8C3FIL1"/>
<accession>A0A8C3FIL1</accession>
<proteinExistence type="predicted"/>
<protein>
    <submittedName>
        <fullName evidence="2">Uncharacterized protein</fullName>
    </submittedName>
</protein>
<evidence type="ECO:0000256" key="1">
    <source>
        <dbReference type="SAM" id="MobiDB-lite"/>
    </source>
</evidence>
<reference evidence="2" key="1">
    <citation type="submission" date="2025-08" db="UniProtKB">
        <authorList>
            <consortium name="Ensembl"/>
        </authorList>
    </citation>
    <scope>IDENTIFICATION</scope>
</reference>